<dbReference type="EMBL" id="CP114040">
    <property type="protein sequence ID" value="WAS98092.1"/>
    <property type="molecule type" value="Genomic_DNA"/>
</dbReference>
<evidence type="ECO:0000313" key="2">
    <source>
        <dbReference type="Proteomes" id="UP001164459"/>
    </source>
</evidence>
<name>A0ABY7HFM5_9BACT</name>
<reference evidence="1" key="1">
    <citation type="submission" date="2022-11" db="EMBL/GenBank/DDBJ databases">
        <title>Minimal conservation of predation-associated metabolite biosynthetic gene clusters underscores biosynthetic potential of Myxococcota including descriptions for ten novel species: Archangium lansinium sp. nov., Myxococcus landrumus sp. nov., Nannocystis bai.</title>
        <authorList>
            <person name="Ahearne A."/>
            <person name="Stevens C."/>
            <person name="Dowd S."/>
        </authorList>
    </citation>
    <scope>NUCLEOTIDE SEQUENCE</scope>
    <source>
        <strain evidence="1">Fl3</strain>
    </source>
</reference>
<dbReference type="Proteomes" id="UP001164459">
    <property type="component" value="Chromosome"/>
</dbReference>
<proteinExistence type="predicted"/>
<evidence type="ECO:0000313" key="1">
    <source>
        <dbReference type="EMBL" id="WAS98092.1"/>
    </source>
</evidence>
<accession>A0ABY7HFM5</accession>
<dbReference type="RefSeq" id="WP_269040458.1">
    <property type="nucleotide sequence ID" value="NZ_CP114040.1"/>
</dbReference>
<gene>
    <name evidence="1" type="ORF">O0S08_18290</name>
</gene>
<organism evidence="1 2">
    <name type="scientific">Nannocystis punicea</name>
    <dbReference type="NCBI Taxonomy" id="2995304"/>
    <lineage>
        <taxon>Bacteria</taxon>
        <taxon>Pseudomonadati</taxon>
        <taxon>Myxococcota</taxon>
        <taxon>Polyangia</taxon>
        <taxon>Nannocystales</taxon>
        <taxon>Nannocystaceae</taxon>
        <taxon>Nannocystis</taxon>
    </lineage>
</organism>
<keyword evidence="2" id="KW-1185">Reference proteome</keyword>
<protein>
    <submittedName>
        <fullName evidence="1">Uncharacterized protein</fullName>
    </submittedName>
</protein>
<sequence length="139" mass="15030">MSVTRETATTSARCSECGADVIVRHTVARRVDDIRWSASVHCLACGLRQESDDDVGDLEARAAVLAAHGEWTVALTSLGPRPIWVLRAIRDILGFWPAAARARLDRLAHGTRVEMEALLAKFVAEGARGACVRVDPGAR</sequence>